<organism evidence="8 9">
    <name type="scientific">Fulvivirga kasyanovii</name>
    <dbReference type="NCBI Taxonomy" id="396812"/>
    <lineage>
        <taxon>Bacteria</taxon>
        <taxon>Pseudomonadati</taxon>
        <taxon>Bacteroidota</taxon>
        <taxon>Cytophagia</taxon>
        <taxon>Cytophagales</taxon>
        <taxon>Fulvivirgaceae</taxon>
        <taxon>Fulvivirga</taxon>
    </lineage>
</organism>
<keyword evidence="3" id="KW-0645">Protease</keyword>
<dbReference type="InterPro" id="IPR029062">
    <property type="entry name" value="Class_I_gatase-like"/>
</dbReference>
<evidence type="ECO:0000256" key="4">
    <source>
        <dbReference type="ARBA" id="ARBA00022801"/>
    </source>
</evidence>
<evidence type="ECO:0000313" key="9">
    <source>
        <dbReference type="Proteomes" id="UP000798808"/>
    </source>
</evidence>
<evidence type="ECO:0000256" key="2">
    <source>
        <dbReference type="ARBA" id="ARBA00005988"/>
    </source>
</evidence>
<dbReference type="SUPFAM" id="SSF52317">
    <property type="entry name" value="Class I glutamine amidotransferase-like"/>
    <property type="match status" value="1"/>
</dbReference>
<dbReference type="InterPro" id="IPR000834">
    <property type="entry name" value="Peptidase_M14"/>
</dbReference>
<proteinExistence type="inferred from homology"/>
<evidence type="ECO:0000256" key="5">
    <source>
        <dbReference type="ARBA" id="ARBA00022833"/>
    </source>
</evidence>
<keyword evidence="9" id="KW-1185">Reference proteome</keyword>
<evidence type="ECO:0000256" key="1">
    <source>
        <dbReference type="ARBA" id="ARBA00001947"/>
    </source>
</evidence>
<reference evidence="8 9" key="1">
    <citation type="submission" date="2019-02" db="EMBL/GenBank/DDBJ databases">
        <authorList>
            <person name="Goldberg S.R."/>
            <person name="Haltli B.A."/>
            <person name="Correa H."/>
            <person name="Russell K.G."/>
        </authorList>
    </citation>
    <scope>NUCLEOTIDE SEQUENCE [LARGE SCALE GENOMIC DNA]</scope>
    <source>
        <strain evidence="8 9">JCM 16186</strain>
    </source>
</reference>
<dbReference type="GO" id="GO:0004180">
    <property type="term" value="F:carboxypeptidase activity"/>
    <property type="evidence" value="ECO:0007669"/>
    <property type="project" value="UniProtKB-KW"/>
</dbReference>
<dbReference type="SMART" id="SM00631">
    <property type="entry name" value="Zn_pept"/>
    <property type="match status" value="1"/>
</dbReference>
<keyword evidence="5" id="KW-0862">Zinc</keyword>
<keyword evidence="4" id="KW-0378">Hydrolase</keyword>
<comment type="caution">
    <text evidence="8">The sequence shown here is derived from an EMBL/GenBank/DDBJ whole genome shotgun (WGS) entry which is preliminary data.</text>
</comment>
<name>A0ABW9RTE6_9BACT</name>
<evidence type="ECO:0000259" key="7">
    <source>
        <dbReference type="SMART" id="SM00631"/>
    </source>
</evidence>
<dbReference type="Proteomes" id="UP000798808">
    <property type="component" value="Unassembled WGS sequence"/>
</dbReference>
<sequence>MKKILALIGFLSICSTGYTQSLQSPDEFLGYELGARFTRHHKVVEYFRHVAESSTKVKLQQYGETYEHRPLIIAVVASEENMARLDEIKQNNLKRSGLMDGPPSGDKTAIVWLSYNIHGNEASSIEAAMKTIHALVTEERAKAWLENTVVIIDPCVNPDGRDRYANFYNQYGDKYFNPNGDAIEHHEPWPGGRPNHYLFDLNRDWAWQTQVESASRAEVYHQWMPHVHVDFHEQYVNNPYYFAPAAEPFHEVITPWQREFQTIIGKNHTKYFDANNWLYFTKQHFDLLYPSYGDTYPTYNGAIGMTYEQAGHGYAGLGIITEYGDTLTLKDRLLHHFTTGISTVEITSMHADKVVNEFEKYFEQNEKNPSSKYKTYVIKADNNIDKIRALTRFLDKQHITYGTTNQRRALNGFSYRSNQMTSVSMGGQDLVISAYQPKSRLLTALFEPVVKLSDTLTYDITAWSLPYAYGLDAYALTDKVDISGEYEAQKPQAGKSPDHVYAYILNYKSLQDAKFLAAVLQEGINARVTHKPLQIEGENFSRGSIVITRRTNESFGSSFDQIIGELANKYDRNIVAVSTGFAQNGVDLGSGDVARVNMPKVAVLAGEQTSSLNFGEIWHFFERQLEYPVTNIGTTYFDNVDLSDYDVLIVPNGYYSLFSETTLAKVNTWIRRGGKVIAIGNALNSFKDKNGFGLKEYASDKEKKEDEHKPTLEEQLRNYADQERDQLSNSIFGAIFKIYLDNTHPLAYGYDKAYFTLKSGSQNLAFLSEGGNVGVIKGEAEPISGFAGYRATKKLQNSLVFGVENIGSGQIVYMVDNPLFRGFWENGKLLFANAVFMVGN</sequence>
<dbReference type="CDD" id="cd06238">
    <property type="entry name" value="M14-like"/>
    <property type="match status" value="1"/>
</dbReference>
<dbReference type="RefSeq" id="WP_155174437.1">
    <property type="nucleotide sequence ID" value="NZ_BAAAFL010000012.1"/>
</dbReference>
<comment type="similarity">
    <text evidence="2">Belongs to the peptidase M14 family.</text>
</comment>
<evidence type="ECO:0000256" key="3">
    <source>
        <dbReference type="ARBA" id="ARBA00022670"/>
    </source>
</evidence>
<keyword evidence="6" id="KW-0482">Metalloprotease</keyword>
<dbReference type="PANTHER" id="PTHR11705:SF143">
    <property type="entry name" value="SLL0236 PROTEIN"/>
    <property type="match status" value="1"/>
</dbReference>
<accession>A0ABW9RTE6</accession>
<dbReference type="CDD" id="cd03143">
    <property type="entry name" value="A4_beta-galactosidase_middle_domain"/>
    <property type="match status" value="1"/>
</dbReference>
<dbReference type="EMBL" id="SMLW01000627">
    <property type="protein sequence ID" value="MTI27437.1"/>
    <property type="molecule type" value="Genomic_DNA"/>
</dbReference>
<evidence type="ECO:0000313" key="8">
    <source>
        <dbReference type="EMBL" id="MTI27437.1"/>
    </source>
</evidence>
<keyword evidence="8" id="KW-0121">Carboxypeptidase</keyword>
<gene>
    <name evidence="8" type="ORF">E1163_20950</name>
</gene>
<dbReference type="Pfam" id="PF00246">
    <property type="entry name" value="Peptidase_M14"/>
    <property type="match status" value="1"/>
</dbReference>
<comment type="cofactor">
    <cofactor evidence="1">
        <name>Zn(2+)</name>
        <dbReference type="ChEBI" id="CHEBI:29105"/>
    </cofactor>
</comment>
<dbReference type="SUPFAM" id="SSF53187">
    <property type="entry name" value="Zn-dependent exopeptidases"/>
    <property type="match status" value="1"/>
</dbReference>
<dbReference type="Gene3D" id="3.40.630.10">
    <property type="entry name" value="Zn peptidases"/>
    <property type="match status" value="1"/>
</dbReference>
<dbReference type="Gene3D" id="3.40.50.880">
    <property type="match status" value="1"/>
</dbReference>
<dbReference type="PANTHER" id="PTHR11705">
    <property type="entry name" value="PROTEASE FAMILY M14 CARBOXYPEPTIDASE A,B"/>
    <property type="match status" value="1"/>
</dbReference>
<evidence type="ECO:0000256" key="6">
    <source>
        <dbReference type="ARBA" id="ARBA00023049"/>
    </source>
</evidence>
<protein>
    <submittedName>
        <fullName evidence="8">Zinc carboxypeptidase</fullName>
    </submittedName>
</protein>
<feature type="domain" description="Peptidase M14" evidence="7">
    <location>
        <begin position="37"/>
        <end position="322"/>
    </location>
</feature>